<evidence type="ECO:0000313" key="1">
    <source>
        <dbReference type="EMBL" id="CBY21059.1"/>
    </source>
</evidence>
<gene>
    <name evidence="1" type="ORF">GSOID_T00008812001</name>
</gene>
<dbReference type="AlphaFoldDB" id="E4WVA6"/>
<sequence length="88" mass="10209">MSKSAKIPTIGGGRENFAKVRKLDKKTVKLRRLLVDEIMFDGEFDLDCLTTSIPNKTIFNEDFTEHWDFEETFNVIIAEKAKERIAEK</sequence>
<name>E4WVA6_OIKDI</name>
<proteinExistence type="predicted"/>
<dbReference type="EMBL" id="FN653017">
    <property type="protein sequence ID" value="CBY21059.1"/>
    <property type="molecule type" value="Genomic_DNA"/>
</dbReference>
<keyword evidence="2" id="KW-1185">Reference proteome</keyword>
<protein>
    <submittedName>
        <fullName evidence="1">Uncharacterized protein</fullName>
    </submittedName>
</protein>
<dbReference type="InParanoid" id="E4WVA6"/>
<accession>E4WVA6</accession>
<reference evidence="1" key="1">
    <citation type="journal article" date="2010" name="Science">
        <title>Plasticity of animal genome architecture unmasked by rapid evolution of a pelagic tunicate.</title>
        <authorList>
            <person name="Denoeud F."/>
            <person name="Henriet S."/>
            <person name="Mungpakdee S."/>
            <person name="Aury J.M."/>
            <person name="Da Silva C."/>
            <person name="Brinkmann H."/>
            <person name="Mikhaleva J."/>
            <person name="Olsen L.C."/>
            <person name="Jubin C."/>
            <person name="Canestro C."/>
            <person name="Bouquet J.M."/>
            <person name="Danks G."/>
            <person name="Poulain J."/>
            <person name="Campsteijn C."/>
            <person name="Adamski M."/>
            <person name="Cross I."/>
            <person name="Yadetie F."/>
            <person name="Muffato M."/>
            <person name="Louis A."/>
            <person name="Butcher S."/>
            <person name="Tsagkogeorga G."/>
            <person name="Konrad A."/>
            <person name="Singh S."/>
            <person name="Jensen M.F."/>
            <person name="Cong E.H."/>
            <person name="Eikeseth-Otteraa H."/>
            <person name="Noel B."/>
            <person name="Anthouard V."/>
            <person name="Porcel B.M."/>
            <person name="Kachouri-Lafond R."/>
            <person name="Nishino A."/>
            <person name="Ugolini M."/>
            <person name="Chourrout P."/>
            <person name="Nishida H."/>
            <person name="Aasland R."/>
            <person name="Huzurbazar S."/>
            <person name="Westhof E."/>
            <person name="Delsuc F."/>
            <person name="Lehrach H."/>
            <person name="Reinhardt R."/>
            <person name="Weissenbach J."/>
            <person name="Roy S.W."/>
            <person name="Artiguenave F."/>
            <person name="Postlethwait J.H."/>
            <person name="Manak J.R."/>
            <person name="Thompson E.M."/>
            <person name="Jaillon O."/>
            <person name="Du Pasquier L."/>
            <person name="Boudinot P."/>
            <person name="Liberles D.A."/>
            <person name="Volff J.N."/>
            <person name="Philippe H."/>
            <person name="Lenhard B."/>
            <person name="Roest Crollius H."/>
            <person name="Wincker P."/>
            <person name="Chourrout D."/>
        </authorList>
    </citation>
    <scope>NUCLEOTIDE SEQUENCE [LARGE SCALE GENOMIC DNA]</scope>
</reference>
<dbReference type="Proteomes" id="UP000001307">
    <property type="component" value="Unassembled WGS sequence"/>
</dbReference>
<evidence type="ECO:0000313" key="2">
    <source>
        <dbReference type="Proteomes" id="UP000001307"/>
    </source>
</evidence>
<organism evidence="1">
    <name type="scientific">Oikopleura dioica</name>
    <name type="common">Tunicate</name>
    <dbReference type="NCBI Taxonomy" id="34765"/>
    <lineage>
        <taxon>Eukaryota</taxon>
        <taxon>Metazoa</taxon>
        <taxon>Chordata</taxon>
        <taxon>Tunicata</taxon>
        <taxon>Appendicularia</taxon>
        <taxon>Copelata</taxon>
        <taxon>Oikopleuridae</taxon>
        <taxon>Oikopleura</taxon>
    </lineage>
</organism>